<gene>
    <name evidence="4" type="ORF">RR46_14691</name>
</gene>
<feature type="compositionally biased region" description="Polar residues" evidence="1">
    <location>
        <begin position="81"/>
        <end position="117"/>
    </location>
</feature>
<feature type="transmembrane region" description="Helical" evidence="2">
    <location>
        <begin position="154"/>
        <end position="175"/>
    </location>
</feature>
<evidence type="ECO:0000313" key="4">
    <source>
        <dbReference type="EMBL" id="KPI91187.1"/>
    </source>
</evidence>
<keyword evidence="3" id="KW-0732">Signal</keyword>
<sequence length="291" mass="32836">MIFRCSLLICFLSFATTSEDFYRDGWYGRGGSELDSIYSLWPSVHNAARLIKLRKRETQEQIGANEGGGNDIKIPNPETKPIQSLDTENKQTSVSHDIPNNTPNQDTPKVNATPNESQKNDTKPPPMVPKAINTTELKHNETAPNQLDINNPGVLKRGLIVFGGFAFLAGAYFIWHRRSGKKNDVNNSHGTSETNQFRYGVLQSDDRRDNMELSRIPLTMESDDDDDEDLEIFDLKQKQKSLSYVNLQTQEDDIVANTIDFDKDNNLLLDIEDNASDTLINWSNNANKSVK</sequence>
<feature type="region of interest" description="Disordered" evidence="1">
    <location>
        <begin position="59"/>
        <end position="130"/>
    </location>
</feature>
<dbReference type="EMBL" id="KQ459606">
    <property type="protein sequence ID" value="KPI91187.1"/>
    <property type="molecule type" value="Genomic_DNA"/>
</dbReference>
<protein>
    <submittedName>
        <fullName evidence="4">Uncharacterized protein</fullName>
    </submittedName>
</protein>
<reference evidence="4 5" key="1">
    <citation type="journal article" date="2015" name="Nat. Commun.">
        <title>Outbred genome sequencing and CRISPR/Cas9 gene editing in butterflies.</title>
        <authorList>
            <person name="Li X."/>
            <person name="Fan D."/>
            <person name="Zhang W."/>
            <person name="Liu G."/>
            <person name="Zhang L."/>
            <person name="Zhao L."/>
            <person name="Fang X."/>
            <person name="Chen L."/>
            <person name="Dong Y."/>
            <person name="Chen Y."/>
            <person name="Ding Y."/>
            <person name="Zhao R."/>
            <person name="Feng M."/>
            <person name="Zhu Y."/>
            <person name="Feng Y."/>
            <person name="Jiang X."/>
            <person name="Zhu D."/>
            <person name="Xiang H."/>
            <person name="Feng X."/>
            <person name="Li S."/>
            <person name="Wang J."/>
            <person name="Zhang G."/>
            <person name="Kronforst M.R."/>
            <person name="Wang W."/>
        </authorList>
    </citation>
    <scope>NUCLEOTIDE SEQUENCE [LARGE SCALE GENOMIC DNA]</scope>
    <source>
        <strain evidence="4">Ya'a_city_454_Px</strain>
        <tissue evidence="4">Whole body</tissue>
    </source>
</reference>
<keyword evidence="2" id="KW-0812">Transmembrane</keyword>
<dbReference type="AlphaFoldDB" id="A0A194PD72"/>
<evidence type="ECO:0000256" key="3">
    <source>
        <dbReference type="SAM" id="SignalP"/>
    </source>
</evidence>
<dbReference type="Proteomes" id="UP000053268">
    <property type="component" value="Unassembled WGS sequence"/>
</dbReference>
<keyword evidence="2" id="KW-0472">Membrane</keyword>
<accession>A0A194PD72</accession>
<evidence type="ECO:0000313" key="5">
    <source>
        <dbReference type="Proteomes" id="UP000053268"/>
    </source>
</evidence>
<evidence type="ECO:0000256" key="1">
    <source>
        <dbReference type="SAM" id="MobiDB-lite"/>
    </source>
</evidence>
<keyword evidence="2" id="KW-1133">Transmembrane helix</keyword>
<organism evidence="4 5">
    <name type="scientific">Papilio xuthus</name>
    <name type="common">Asian swallowtail butterfly</name>
    <dbReference type="NCBI Taxonomy" id="66420"/>
    <lineage>
        <taxon>Eukaryota</taxon>
        <taxon>Metazoa</taxon>
        <taxon>Ecdysozoa</taxon>
        <taxon>Arthropoda</taxon>
        <taxon>Hexapoda</taxon>
        <taxon>Insecta</taxon>
        <taxon>Pterygota</taxon>
        <taxon>Neoptera</taxon>
        <taxon>Endopterygota</taxon>
        <taxon>Lepidoptera</taxon>
        <taxon>Glossata</taxon>
        <taxon>Ditrysia</taxon>
        <taxon>Papilionoidea</taxon>
        <taxon>Papilionidae</taxon>
        <taxon>Papilioninae</taxon>
        <taxon>Papilio</taxon>
    </lineage>
</organism>
<proteinExistence type="predicted"/>
<feature type="chain" id="PRO_5008263137" evidence="3">
    <location>
        <begin position="18"/>
        <end position="291"/>
    </location>
</feature>
<keyword evidence="5" id="KW-1185">Reference proteome</keyword>
<evidence type="ECO:0000256" key="2">
    <source>
        <dbReference type="SAM" id="Phobius"/>
    </source>
</evidence>
<name>A0A194PD72_PAPXU</name>
<feature type="signal peptide" evidence="3">
    <location>
        <begin position="1"/>
        <end position="17"/>
    </location>
</feature>